<evidence type="ECO:0000259" key="2">
    <source>
        <dbReference type="Pfam" id="PF00107"/>
    </source>
</evidence>
<dbReference type="InterPro" id="IPR013149">
    <property type="entry name" value="ADH-like_C"/>
</dbReference>
<keyword evidence="1" id="KW-0560">Oxidoreductase</keyword>
<dbReference type="InterPro" id="IPR050129">
    <property type="entry name" value="Zn_alcohol_dh"/>
</dbReference>
<dbReference type="EMBL" id="UINC01012007">
    <property type="protein sequence ID" value="SVA52678.1"/>
    <property type="molecule type" value="Genomic_DNA"/>
</dbReference>
<dbReference type="SUPFAM" id="SSF51735">
    <property type="entry name" value="NAD(P)-binding Rossmann-fold domains"/>
    <property type="match status" value="1"/>
</dbReference>
<accession>A0A381WKJ8</accession>
<organism evidence="4">
    <name type="scientific">marine metagenome</name>
    <dbReference type="NCBI Taxonomy" id="408172"/>
    <lineage>
        <taxon>unclassified sequences</taxon>
        <taxon>metagenomes</taxon>
        <taxon>ecological metagenomes</taxon>
    </lineage>
</organism>
<reference evidence="4" key="1">
    <citation type="submission" date="2018-05" db="EMBL/GenBank/DDBJ databases">
        <authorList>
            <person name="Lanie J.A."/>
            <person name="Ng W.-L."/>
            <person name="Kazmierczak K.M."/>
            <person name="Andrzejewski T.M."/>
            <person name="Davidsen T.M."/>
            <person name="Wayne K.J."/>
            <person name="Tettelin H."/>
            <person name="Glass J.I."/>
            <person name="Rusch D."/>
            <person name="Podicherti R."/>
            <person name="Tsui H.-C.T."/>
            <person name="Winkler M.E."/>
        </authorList>
    </citation>
    <scope>NUCLEOTIDE SEQUENCE</scope>
</reference>
<dbReference type="InterPro" id="IPR013154">
    <property type="entry name" value="ADH-like_N"/>
</dbReference>
<dbReference type="InterPro" id="IPR036291">
    <property type="entry name" value="NAD(P)-bd_dom_sf"/>
</dbReference>
<dbReference type="Gene3D" id="3.40.50.720">
    <property type="entry name" value="NAD(P)-binding Rossmann-like Domain"/>
    <property type="match status" value="1"/>
</dbReference>
<proteinExistence type="predicted"/>
<dbReference type="Pfam" id="PF08240">
    <property type="entry name" value="ADH_N"/>
    <property type="match status" value="1"/>
</dbReference>
<name>A0A381WKJ8_9ZZZZ</name>
<evidence type="ECO:0000256" key="1">
    <source>
        <dbReference type="ARBA" id="ARBA00023002"/>
    </source>
</evidence>
<evidence type="ECO:0008006" key="5">
    <source>
        <dbReference type="Google" id="ProtNLM"/>
    </source>
</evidence>
<feature type="domain" description="Alcohol dehydrogenase-like N-terminal" evidence="3">
    <location>
        <begin position="45"/>
        <end position="170"/>
    </location>
</feature>
<dbReference type="AlphaFoldDB" id="A0A381WKJ8"/>
<dbReference type="SUPFAM" id="SSF50129">
    <property type="entry name" value="GroES-like"/>
    <property type="match status" value="1"/>
</dbReference>
<dbReference type="Pfam" id="PF00107">
    <property type="entry name" value="ADH_zinc_N"/>
    <property type="match status" value="1"/>
</dbReference>
<gene>
    <name evidence="4" type="ORF">METZ01_LOCUS105532</name>
</gene>
<dbReference type="GO" id="GO:0016491">
    <property type="term" value="F:oxidoreductase activity"/>
    <property type="evidence" value="ECO:0007669"/>
    <property type="project" value="UniProtKB-KW"/>
</dbReference>
<sequence>MGNIKRIISSEPLPQTIQAIVLEKSEKLTCKEIPLWPLLDYNDDELVLVKVKSCGLCGSDLRYYLGENPWGQHTLGKYIPNPPNIVLGHEFSGEIVAVINPGLRELLGKRVAPICSKVCGHCFYCKHGMENLCPETVHIGHGQGWGERDYFPGAYAEYVPVWAKSCYEISDSMPWETAAMMDLLAVGCHVARRGNIKPEMPIMIIGAGPVGNSIIQVANILGAGRVIILDQAEIPLTLAAKAGADFILDSRELSHSEIIDLVLRTTEGVLPASIFDTVGTKKSFDLGIRLLGKAGTYVNVAVHDLNLDVNSMSIASEKTITSSCNFDVIDYEDTLRWLEEGRIKVDDWIHRISLQDVPYIFPRLIQDQKKDIFKVCINF</sequence>
<feature type="domain" description="Alcohol dehydrogenase-like C-terminal" evidence="2">
    <location>
        <begin position="209"/>
        <end position="339"/>
    </location>
</feature>
<evidence type="ECO:0000313" key="4">
    <source>
        <dbReference type="EMBL" id="SVA52678.1"/>
    </source>
</evidence>
<protein>
    <recommendedName>
        <fullName evidence="5">Enoyl reductase (ER) domain-containing protein</fullName>
    </recommendedName>
</protein>
<dbReference type="Gene3D" id="3.90.180.10">
    <property type="entry name" value="Medium-chain alcohol dehydrogenases, catalytic domain"/>
    <property type="match status" value="1"/>
</dbReference>
<evidence type="ECO:0000259" key="3">
    <source>
        <dbReference type="Pfam" id="PF08240"/>
    </source>
</evidence>
<dbReference type="PANTHER" id="PTHR43401:SF2">
    <property type="entry name" value="L-THREONINE 3-DEHYDROGENASE"/>
    <property type="match status" value="1"/>
</dbReference>
<dbReference type="PANTHER" id="PTHR43401">
    <property type="entry name" value="L-THREONINE 3-DEHYDROGENASE"/>
    <property type="match status" value="1"/>
</dbReference>
<dbReference type="InterPro" id="IPR011032">
    <property type="entry name" value="GroES-like_sf"/>
</dbReference>